<dbReference type="Gene3D" id="1.10.443.10">
    <property type="entry name" value="Intergrase catalytic core"/>
    <property type="match status" value="1"/>
</dbReference>
<keyword evidence="3" id="KW-0233">DNA recombination</keyword>
<feature type="region of interest" description="Disordered" evidence="5">
    <location>
        <begin position="134"/>
        <end position="191"/>
    </location>
</feature>
<dbReference type="RefSeq" id="WP_047223782.1">
    <property type="nucleotide sequence ID" value="NZ_JWIO01000025.1"/>
</dbReference>
<proteinExistence type="predicted"/>
<dbReference type="Gene3D" id="1.10.150.130">
    <property type="match status" value="1"/>
</dbReference>
<name>A0ABR5F2A7_9ACTN</name>
<dbReference type="InterPro" id="IPR050090">
    <property type="entry name" value="Tyrosine_recombinase_XerCD"/>
</dbReference>
<evidence type="ECO:0000259" key="6">
    <source>
        <dbReference type="PROSITE" id="PS51898"/>
    </source>
</evidence>
<feature type="region of interest" description="Disordered" evidence="5">
    <location>
        <begin position="450"/>
        <end position="474"/>
    </location>
</feature>
<dbReference type="PANTHER" id="PTHR30349:SF91">
    <property type="entry name" value="INTA PROTEIN"/>
    <property type="match status" value="1"/>
</dbReference>
<keyword evidence="1" id="KW-0229">DNA integration</keyword>
<dbReference type="Pfam" id="PF14659">
    <property type="entry name" value="Phage_int_SAM_3"/>
    <property type="match status" value="1"/>
</dbReference>
<dbReference type="InterPro" id="IPR011010">
    <property type="entry name" value="DNA_brk_join_enz"/>
</dbReference>
<evidence type="ECO:0000256" key="1">
    <source>
        <dbReference type="ARBA" id="ARBA00022908"/>
    </source>
</evidence>
<accession>A0ABR5F2A7</accession>
<dbReference type="PANTHER" id="PTHR30349">
    <property type="entry name" value="PHAGE INTEGRASE-RELATED"/>
    <property type="match status" value="1"/>
</dbReference>
<dbReference type="InterPro" id="IPR044068">
    <property type="entry name" value="CB"/>
</dbReference>
<evidence type="ECO:0000256" key="3">
    <source>
        <dbReference type="ARBA" id="ARBA00023172"/>
    </source>
</evidence>
<evidence type="ECO:0000256" key="2">
    <source>
        <dbReference type="ARBA" id="ARBA00023125"/>
    </source>
</evidence>
<dbReference type="Pfam" id="PF00589">
    <property type="entry name" value="Phage_integrase"/>
    <property type="match status" value="1"/>
</dbReference>
<dbReference type="InterPro" id="IPR013762">
    <property type="entry name" value="Integrase-like_cat_sf"/>
</dbReference>
<feature type="compositionally biased region" description="Basic residues" evidence="5">
    <location>
        <begin position="170"/>
        <end position="181"/>
    </location>
</feature>
<dbReference type="InterPro" id="IPR010998">
    <property type="entry name" value="Integrase_recombinase_N"/>
</dbReference>
<evidence type="ECO:0000256" key="5">
    <source>
        <dbReference type="SAM" id="MobiDB-lite"/>
    </source>
</evidence>
<sequence>MAAGKGSRRGNNEGSAYRYRNGWAGQVSMPDGTRKTVYGRTRDAVLDEIKKVRRAIDDGVPVVTTRMTVGEYLEQWVTVVLPSRVVAGTLAESTAESYELLVRLHIIPVLGRHELRKLSTAHVRQWMTAKLTEPSAAGVAARRRREEEKARRAAEKEAQKQVVGTDRPQRPRGRKPGKPKRVQTPEPKPIKPLSARSVRYLLTILRLALKDAVREELLVRNVADLVQPPRKDDAPVRALTEAEAGRVLAVALVDRLAALWMIMLALGLRKGEALGLRWDVVDLDAGTVQIRRKQRRRLVGVDPDTGRKRWELVEDDQLKTKGSKATLALPEMVVVVLREHKARQSAAKEAAKVWHDDGLVFTTATGRGIQPRNVNRWWDKVCADAGVRRTRVHDLRHTSATLLFRAGVDLNEIRALLRHTRIATTADIYIDVLEDVRRGTAASMDTILDRLFPPTRPDATESDDDAGGVGVSES</sequence>
<protein>
    <submittedName>
        <fullName evidence="8">Integrase</fullName>
    </submittedName>
</protein>
<keyword evidence="2 4" id="KW-0238">DNA-binding</keyword>
<dbReference type="SUPFAM" id="SSF56349">
    <property type="entry name" value="DNA breaking-rejoining enzymes"/>
    <property type="match status" value="1"/>
</dbReference>
<dbReference type="PROSITE" id="PS51898">
    <property type="entry name" value="TYR_RECOMBINASE"/>
    <property type="match status" value="1"/>
</dbReference>
<dbReference type="InterPro" id="IPR004107">
    <property type="entry name" value="Integrase_SAM-like_N"/>
</dbReference>
<dbReference type="PROSITE" id="PS51900">
    <property type="entry name" value="CB"/>
    <property type="match status" value="1"/>
</dbReference>
<keyword evidence="9" id="KW-1185">Reference proteome</keyword>
<evidence type="ECO:0000256" key="4">
    <source>
        <dbReference type="PROSITE-ProRule" id="PRU01248"/>
    </source>
</evidence>
<organism evidence="8 9">
    <name type="scientific">Protofrankia coriariae</name>
    <dbReference type="NCBI Taxonomy" id="1562887"/>
    <lineage>
        <taxon>Bacteria</taxon>
        <taxon>Bacillati</taxon>
        <taxon>Actinomycetota</taxon>
        <taxon>Actinomycetes</taxon>
        <taxon>Frankiales</taxon>
        <taxon>Frankiaceae</taxon>
        <taxon>Protofrankia</taxon>
    </lineage>
</organism>
<dbReference type="Proteomes" id="UP000035425">
    <property type="component" value="Unassembled WGS sequence"/>
</dbReference>
<feature type="compositionally biased region" description="Basic and acidic residues" evidence="5">
    <location>
        <begin position="144"/>
        <end position="159"/>
    </location>
</feature>
<feature type="domain" description="Core-binding (CB)" evidence="7">
    <location>
        <begin position="67"/>
        <end position="213"/>
    </location>
</feature>
<evidence type="ECO:0000313" key="9">
    <source>
        <dbReference type="Proteomes" id="UP000035425"/>
    </source>
</evidence>
<dbReference type="CDD" id="cd01189">
    <property type="entry name" value="INT_ICEBs1_C_like"/>
    <property type="match status" value="1"/>
</dbReference>
<feature type="domain" description="Tyr recombinase" evidence="6">
    <location>
        <begin position="234"/>
        <end position="442"/>
    </location>
</feature>
<dbReference type="EMBL" id="JWIO01000025">
    <property type="protein sequence ID" value="KLL10830.1"/>
    <property type="molecule type" value="Genomic_DNA"/>
</dbReference>
<evidence type="ECO:0000313" key="8">
    <source>
        <dbReference type="EMBL" id="KLL10830.1"/>
    </source>
</evidence>
<gene>
    <name evidence="8" type="ORF">FrCorBMG51_15580</name>
</gene>
<evidence type="ECO:0000259" key="7">
    <source>
        <dbReference type="PROSITE" id="PS51900"/>
    </source>
</evidence>
<reference evidence="8 9" key="1">
    <citation type="submission" date="2014-12" db="EMBL/GenBank/DDBJ databases">
        <title>Frankia sp. BMG5.1 draft genome.</title>
        <authorList>
            <person name="Gtari M."/>
            <person name="Ghodhbane-Gtari F."/>
            <person name="Nouioui I."/>
            <person name="Ktari A."/>
            <person name="Hezbri K."/>
            <person name="Mimouni W."/>
            <person name="Sbissi I."/>
            <person name="Ayari A."/>
            <person name="Yamanaka T."/>
            <person name="Normand P."/>
            <person name="Tisa L.S."/>
            <person name="Boudabous A."/>
        </authorList>
    </citation>
    <scope>NUCLEOTIDE SEQUENCE [LARGE SCALE GENOMIC DNA]</scope>
    <source>
        <strain evidence="8 9">BMG5.1</strain>
    </source>
</reference>
<dbReference type="InterPro" id="IPR002104">
    <property type="entry name" value="Integrase_catalytic"/>
</dbReference>
<comment type="caution">
    <text evidence="8">The sequence shown here is derived from an EMBL/GenBank/DDBJ whole genome shotgun (WGS) entry which is preliminary data.</text>
</comment>